<dbReference type="CAZy" id="GT4">
    <property type="family name" value="Glycosyltransferase Family 4"/>
</dbReference>
<dbReference type="Proteomes" id="UP000002526">
    <property type="component" value="Chromosome"/>
</dbReference>
<proteinExistence type="predicted"/>
<evidence type="ECO:0000259" key="1">
    <source>
        <dbReference type="Pfam" id="PF13439"/>
    </source>
</evidence>
<evidence type="ECO:0000313" key="2">
    <source>
        <dbReference type="EMBL" id="BAC51900.1"/>
    </source>
</evidence>
<sequence length="388" mass="42568">MGPLTNKTPGRHFCDVTRLKYPWLMVQSRESSNSRDFPMRVLIATDAWHPQVNGVVRTLTSLAGAAKALDVEIDFLTPEGFPSWPLPTYPGLRIALPSAKEIARRIEKAAPEALHIATEGPIGWAARAYCRRNRLAFTTSYTTRFPEYVSVRTGIPASVGYAVLRHFHDAAAMTMVATPSLRQELSERGFKRLGFWTRGVNTELFHPDAPAKLDLPRPIFMTMGRVAVEKNLEAFLALDLPGTKVVVGDGPQKAALEKKYPDAVFLGEKKGADLTAHLAAADVFVFPSLTDTFGVVQLEALACGTPVAAFPVTGPKDVIADHPIGAIDHDLRTACLRALTMSRKTCRNFALERSWENSARQFVGNLTSLQPSRALRASPVMARRPVRG</sequence>
<dbReference type="eggNOG" id="COG0438">
    <property type="taxonomic scope" value="Bacteria"/>
</dbReference>
<name>Q89FR4_BRADU</name>
<evidence type="ECO:0000313" key="3">
    <source>
        <dbReference type="Proteomes" id="UP000002526"/>
    </source>
</evidence>
<gene>
    <name evidence="2" type="ordered locus">bll6635</name>
</gene>
<reference evidence="3" key="1">
    <citation type="journal article" date="2002" name="DNA Res.">
        <title>Complete genomic sequence of nitrogen-fixing symbiotic bacterium Bradyrhizobium japonicum USDA110.</title>
        <authorList>
            <person name="Kaneko T."/>
            <person name="Nakamura Y."/>
            <person name="Sato S."/>
            <person name="Minamisawa K."/>
            <person name="Uchiumi T."/>
            <person name="Sasamoto S."/>
            <person name="Watanabe A."/>
            <person name="Idesawa K."/>
            <person name="Iriguchi M."/>
            <person name="Kawashima K."/>
            <person name="Kohara M."/>
            <person name="Matsumoto M."/>
            <person name="Shimpo S."/>
            <person name="Tsuruoka H."/>
            <person name="Wada T."/>
            <person name="Yamada M."/>
            <person name="Tabata S."/>
        </authorList>
    </citation>
    <scope>NUCLEOTIDE SEQUENCE [LARGE SCALE GENOMIC DNA]</scope>
    <source>
        <strain evidence="3">JCM 10833 / BCRC 13528 / IAM 13628 / NBRC 14792 / USDA 110</strain>
    </source>
</reference>
<dbReference type="KEGG" id="bja:bll6635"/>
<protein>
    <submittedName>
        <fullName evidence="2">Bll6635 protein</fullName>
    </submittedName>
</protein>
<dbReference type="PANTHER" id="PTHR45947:SF3">
    <property type="entry name" value="SULFOQUINOVOSYL TRANSFERASE SQD2"/>
    <property type="match status" value="1"/>
</dbReference>
<keyword evidence="3" id="KW-1185">Reference proteome</keyword>
<accession>Q89FR4</accession>
<dbReference type="STRING" id="224911.AAV28_30750"/>
<organism evidence="2 3">
    <name type="scientific">Bradyrhizobium diazoefficiens (strain JCM 10833 / BCRC 13528 / IAM 13628 / NBRC 14792 / USDA 110)</name>
    <dbReference type="NCBI Taxonomy" id="224911"/>
    <lineage>
        <taxon>Bacteria</taxon>
        <taxon>Pseudomonadati</taxon>
        <taxon>Pseudomonadota</taxon>
        <taxon>Alphaproteobacteria</taxon>
        <taxon>Hyphomicrobiales</taxon>
        <taxon>Nitrobacteraceae</taxon>
        <taxon>Bradyrhizobium</taxon>
    </lineage>
</organism>
<dbReference type="PANTHER" id="PTHR45947">
    <property type="entry name" value="SULFOQUINOVOSYL TRANSFERASE SQD2"/>
    <property type="match status" value="1"/>
</dbReference>
<dbReference type="InParanoid" id="Q89FR4"/>
<dbReference type="HOGENOM" id="CLU_009583_2_0_5"/>
<dbReference type="Gene3D" id="3.40.50.2000">
    <property type="entry name" value="Glycogen Phosphorylase B"/>
    <property type="match status" value="2"/>
</dbReference>
<dbReference type="GO" id="GO:0016757">
    <property type="term" value="F:glycosyltransferase activity"/>
    <property type="evidence" value="ECO:0000318"/>
    <property type="project" value="GO_Central"/>
</dbReference>
<dbReference type="PATRIC" id="fig|224911.5.peg.6795"/>
<dbReference type="OrthoDB" id="9802525at2"/>
<feature type="domain" description="Glycosyltransferase subfamily 4-like N-terminal" evidence="1">
    <location>
        <begin position="52"/>
        <end position="203"/>
    </location>
</feature>
<dbReference type="PhylomeDB" id="Q89FR4"/>
<dbReference type="InterPro" id="IPR050194">
    <property type="entry name" value="Glycosyltransferase_grp1"/>
</dbReference>
<dbReference type="EMBL" id="BA000040">
    <property type="protein sequence ID" value="BAC51900.1"/>
    <property type="molecule type" value="Genomic_DNA"/>
</dbReference>
<dbReference type="InterPro" id="IPR028098">
    <property type="entry name" value="Glyco_trans_4-like_N"/>
</dbReference>
<dbReference type="SUPFAM" id="SSF53756">
    <property type="entry name" value="UDP-Glycosyltransferase/glycogen phosphorylase"/>
    <property type="match status" value="1"/>
</dbReference>
<dbReference type="CDD" id="cd03814">
    <property type="entry name" value="GT4-like"/>
    <property type="match status" value="1"/>
</dbReference>
<dbReference type="Pfam" id="PF13439">
    <property type="entry name" value="Glyco_transf_4"/>
    <property type="match status" value="1"/>
</dbReference>
<dbReference type="FunFam" id="3.40.50.2000:FF:000259">
    <property type="entry name" value="Glycosyl transferase"/>
    <property type="match status" value="1"/>
</dbReference>
<dbReference type="EnsemblBacteria" id="BAC51900">
    <property type="protein sequence ID" value="BAC51900"/>
    <property type="gene ID" value="BAC51900"/>
</dbReference>
<dbReference type="AlphaFoldDB" id="Q89FR4"/>
<dbReference type="Pfam" id="PF13692">
    <property type="entry name" value="Glyco_trans_1_4"/>
    <property type="match status" value="1"/>
</dbReference>